<feature type="non-terminal residue" evidence="1">
    <location>
        <position position="171"/>
    </location>
</feature>
<evidence type="ECO:0000313" key="2">
    <source>
        <dbReference type="Proteomes" id="UP000276133"/>
    </source>
</evidence>
<accession>A0A3M7P7U5</accession>
<protein>
    <submittedName>
        <fullName evidence="1">Uncharacterized protein</fullName>
    </submittedName>
</protein>
<gene>
    <name evidence="1" type="ORF">BpHYR1_034406</name>
</gene>
<name>A0A3M7P7U5_BRAPC</name>
<keyword evidence="2" id="KW-1185">Reference proteome</keyword>
<dbReference type="EMBL" id="REGN01012545">
    <property type="protein sequence ID" value="RMZ95161.1"/>
    <property type="molecule type" value="Genomic_DNA"/>
</dbReference>
<dbReference type="AlphaFoldDB" id="A0A3M7P7U5"/>
<dbReference type="Proteomes" id="UP000276133">
    <property type="component" value="Unassembled WGS sequence"/>
</dbReference>
<feature type="non-terminal residue" evidence="1">
    <location>
        <position position="1"/>
    </location>
</feature>
<evidence type="ECO:0000313" key="1">
    <source>
        <dbReference type="EMBL" id="RMZ95161.1"/>
    </source>
</evidence>
<organism evidence="1 2">
    <name type="scientific">Brachionus plicatilis</name>
    <name type="common">Marine rotifer</name>
    <name type="synonym">Brachionus muelleri</name>
    <dbReference type="NCBI Taxonomy" id="10195"/>
    <lineage>
        <taxon>Eukaryota</taxon>
        <taxon>Metazoa</taxon>
        <taxon>Spiralia</taxon>
        <taxon>Gnathifera</taxon>
        <taxon>Rotifera</taxon>
        <taxon>Eurotatoria</taxon>
        <taxon>Monogononta</taxon>
        <taxon>Pseudotrocha</taxon>
        <taxon>Ploima</taxon>
        <taxon>Brachionidae</taxon>
        <taxon>Brachionus</taxon>
    </lineage>
</organism>
<reference evidence="1 2" key="1">
    <citation type="journal article" date="2018" name="Sci. Rep.">
        <title>Genomic signatures of local adaptation to the degree of environmental predictability in rotifers.</title>
        <authorList>
            <person name="Franch-Gras L."/>
            <person name="Hahn C."/>
            <person name="Garcia-Roger E.M."/>
            <person name="Carmona M.J."/>
            <person name="Serra M."/>
            <person name="Gomez A."/>
        </authorList>
    </citation>
    <scope>NUCLEOTIDE SEQUENCE [LARGE SCALE GENOMIC DNA]</scope>
    <source>
        <strain evidence="1">HYR1</strain>
    </source>
</reference>
<sequence length="171" mass="19367">GAYRKCLAEKDECISALKVEISELRSRVDVIERRQKEPIPSTSFNWSKIVSGNTHKDENAVAMITTITTEMKKKEERANNVILAIPEAKLTEPNGEADFAKKLATDMGISGMKIKNVRRIKRKLEGSTTILITNKTDPVLLVVELETKEAKMEMVRKSRSLRQIAEYNDVY</sequence>
<comment type="caution">
    <text evidence="1">The sequence shown here is derived from an EMBL/GenBank/DDBJ whole genome shotgun (WGS) entry which is preliminary data.</text>
</comment>
<proteinExistence type="predicted"/>